<dbReference type="CDD" id="cd07329">
    <property type="entry name" value="M56_like"/>
    <property type="match status" value="1"/>
</dbReference>
<evidence type="ECO:0000313" key="14">
    <source>
        <dbReference type="EMBL" id="HHP05525.1"/>
    </source>
</evidence>
<evidence type="ECO:0000256" key="10">
    <source>
        <dbReference type="ARBA" id="ARBA00023136"/>
    </source>
</evidence>
<dbReference type="PANTHER" id="PTHR43221:SF2">
    <property type="entry name" value="PROTEASE HTPX HOMOLOG"/>
    <property type="match status" value="1"/>
</dbReference>
<evidence type="ECO:0000256" key="5">
    <source>
        <dbReference type="ARBA" id="ARBA00022723"/>
    </source>
</evidence>
<dbReference type="EMBL" id="DRZM01000210">
    <property type="protein sequence ID" value="HHP05525.1"/>
    <property type="molecule type" value="Genomic_DNA"/>
</dbReference>
<dbReference type="GO" id="GO:0004222">
    <property type="term" value="F:metalloendopeptidase activity"/>
    <property type="evidence" value="ECO:0007669"/>
    <property type="project" value="InterPro"/>
</dbReference>
<keyword evidence="7" id="KW-0862">Zinc</keyword>
<evidence type="ECO:0000256" key="4">
    <source>
        <dbReference type="ARBA" id="ARBA00022692"/>
    </source>
</evidence>
<evidence type="ECO:0000256" key="6">
    <source>
        <dbReference type="ARBA" id="ARBA00022801"/>
    </source>
</evidence>
<evidence type="ECO:0000256" key="3">
    <source>
        <dbReference type="ARBA" id="ARBA00022670"/>
    </source>
</evidence>
<proteinExistence type="predicted"/>
<keyword evidence="6" id="KW-0378">Hydrolase</keyword>
<evidence type="ECO:0000256" key="8">
    <source>
        <dbReference type="ARBA" id="ARBA00022989"/>
    </source>
</evidence>
<evidence type="ECO:0000256" key="11">
    <source>
        <dbReference type="SAM" id="Phobius"/>
    </source>
</evidence>
<reference evidence="13" key="1">
    <citation type="journal article" date="2020" name="mSystems">
        <title>Genome- and Community-Level Interaction Insights into Carbon Utilization and Element Cycling Functions of Hydrothermarchaeota in Hydrothermal Sediment.</title>
        <authorList>
            <person name="Zhou Z."/>
            <person name="Liu Y."/>
            <person name="Xu W."/>
            <person name="Pan J."/>
            <person name="Luo Z.H."/>
            <person name="Li M."/>
        </authorList>
    </citation>
    <scope>NUCLEOTIDE SEQUENCE [LARGE SCALE GENOMIC DNA]</scope>
    <source>
        <strain evidence="14">SpSt-1125</strain>
        <strain evidence="13">SpSt-25</strain>
    </source>
</reference>
<keyword evidence="10 11" id="KW-0472">Membrane</keyword>
<keyword evidence="4 11" id="KW-0812">Transmembrane</keyword>
<sequence length="451" mass="50159">MYVRRLFLPPLCSYGVEEFLEKMVLPLHESGGFSILEMLVQKNRACLLVSIGNTAALLHYTPCEVSIASGSKQALKSLYGMLLEKLSESCRRSRNPELLLVFVGENLIPDAESRLAAVLSRSAVRAVIFSALFIMLYWILHNTSGVDFTLSMLLSLAVTVFAATALPPYLVLRAIPRWRVSREQRVRVYRVVLDRLDNEVHTAALLAKASMARRPGAYSRPEEVRKTLEGWGVPVREISLFEFDFSCVLGAHRRTRLYITSVPEVTALALGPFRGYSGIVLNAELLVDLKPEELSAVLAHELEHLKHKDSLLLSLTLLLGLALLIFAHQLVAQVWVLAAHSAALLAFFTLLCRATEVRADLAAAAEKGAEPLRRAIVKLEYPELVRSTSLRSRILSVVNPSPRPPAWLRIAILEKYSKGGRSFLRAFLANILALKMAVEFDFASWSKSCSL</sequence>
<dbReference type="EMBL" id="DSKP01000023">
    <property type="protein sequence ID" value="HEB48293.1"/>
    <property type="molecule type" value="Genomic_DNA"/>
</dbReference>
<name>A0A7C1NXM3_THEPE</name>
<evidence type="ECO:0000256" key="2">
    <source>
        <dbReference type="ARBA" id="ARBA00022475"/>
    </source>
</evidence>
<accession>A0A7C1NXM3</accession>
<keyword evidence="2" id="KW-1003">Cell membrane</keyword>
<evidence type="ECO:0000313" key="13">
    <source>
        <dbReference type="EMBL" id="HEB48293.1"/>
    </source>
</evidence>
<keyword evidence="3" id="KW-0645">Protease</keyword>
<protein>
    <recommendedName>
        <fullName evidence="12">Peptidase M48 domain-containing protein</fullName>
    </recommendedName>
</protein>
<feature type="transmembrane region" description="Helical" evidence="11">
    <location>
        <begin position="152"/>
        <end position="172"/>
    </location>
</feature>
<evidence type="ECO:0000256" key="1">
    <source>
        <dbReference type="ARBA" id="ARBA00001947"/>
    </source>
</evidence>
<dbReference type="PANTHER" id="PTHR43221">
    <property type="entry name" value="PROTEASE HTPX"/>
    <property type="match status" value="1"/>
</dbReference>
<keyword evidence="8 11" id="KW-1133">Transmembrane helix</keyword>
<dbReference type="GO" id="GO:0006508">
    <property type="term" value="P:proteolysis"/>
    <property type="evidence" value="ECO:0007669"/>
    <property type="project" value="UniProtKB-KW"/>
</dbReference>
<comment type="cofactor">
    <cofactor evidence="1">
        <name>Zn(2+)</name>
        <dbReference type="ChEBI" id="CHEBI:29105"/>
    </cofactor>
</comment>
<evidence type="ECO:0000259" key="12">
    <source>
        <dbReference type="Pfam" id="PF01435"/>
    </source>
</evidence>
<dbReference type="InterPro" id="IPR001915">
    <property type="entry name" value="Peptidase_M48"/>
</dbReference>
<dbReference type="AlphaFoldDB" id="A0A7C1NXM3"/>
<organism evidence="13">
    <name type="scientific">Thermofilum pendens</name>
    <dbReference type="NCBI Taxonomy" id="2269"/>
    <lineage>
        <taxon>Archaea</taxon>
        <taxon>Thermoproteota</taxon>
        <taxon>Thermoprotei</taxon>
        <taxon>Thermofilales</taxon>
        <taxon>Thermofilaceae</taxon>
        <taxon>Thermofilum</taxon>
    </lineage>
</organism>
<gene>
    <name evidence="14" type="ORF">ENM88_07265</name>
    <name evidence="13" type="ORF">ENP77_00625</name>
</gene>
<dbReference type="Gene3D" id="3.30.2010.10">
    <property type="entry name" value="Metalloproteases ('zincins'), catalytic domain"/>
    <property type="match status" value="1"/>
</dbReference>
<feature type="transmembrane region" description="Helical" evidence="11">
    <location>
        <begin position="334"/>
        <end position="352"/>
    </location>
</feature>
<evidence type="ECO:0000256" key="9">
    <source>
        <dbReference type="ARBA" id="ARBA00023049"/>
    </source>
</evidence>
<feature type="domain" description="Peptidase M48" evidence="12">
    <location>
        <begin position="259"/>
        <end position="380"/>
    </location>
</feature>
<dbReference type="GO" id="GO:0046872">
    <property type="term" value="F:metal ion binding"/>
    <property type="evidence" value="ECO:0007669"/>
    <property type="project" value="UniProtKB-KW"/>
</dbReference>
<feature type="transmembrane region" description="Helical" evidence="11">
    <location>
        <begin position="123"/>
        <end position="140"/>
    </location>
</feature>
<feature type="transmembrane region" description="Helical" evidence="11">
    <location>
        <begin position="310"/>
        <end position="328"/>
    </location>
</feature>
<comment type="caution">
    <text evidence="13">The sequence shown here is derived from an EMBL/GenBank/DDBJ whole genome shotgun (WGS) entry which is preliminary data.</text>
</comment>
<dbReference type="InterPro" id="IPR050083">
    <property type="entry name" value="HtpX_protease"/>
</dbReference>
<keyword evidence="9" id="KW-0482">Metalloprotease</keyword>
<keyword evidence="5" id="KW-0479">Metal-binding</keyword>
<evidence type="ECO:0000256" key="7">
    <source>
        <dbReference type="ARBA" id="ARBA00022833"/>
    </source>
</evidence>
<dbReference type="Pfam" id="PF01435">
    <property type="entry name" value="Peptidase_M48"/>
    <property type="match status" value="1"/>
</dbReference>